<dbReference type="AlphaFoldDB" id="A0A495VSA5"/>
<evidence type="ECO:0000313" key="3">
    <source>
        <dbReference type="Proteomes" id="UP000269493"/>
    </source>
</evidence>
<comment type="caution">
    <text evidence="2">The sequence shown here is derived from an EMBL/GenBank/DDBJ whole genome shotgun (WGS) entry which is preliminary data.</text>
</comment>
<organism evidence="2 3">
    <name type="scientific">Coprobacter fastidiosus NSB1 = JCM 33896</name>
    <dbReference type="NCBI Taxonomy" id="1349822"/>
    <lineage>
        <taxon>Bacteria</taxon>
        <taxon>Pseudomonadati</taxon>
        <taxon>Bacteroidota</taxon>
        <taxon>Bacteroidia</taxon>
        <taxon>Bacteroidales</taxon>
        <taxon>Barnesiellaceae</taxon>
        <taxon>Coprobacter</taxon>
    </lineage>
</organism>
<feature type="transmembrane region" description="Helical" evidence="1">
    <location>
        <begin position="151"/>
        <end position="169"/>
    </location>
</feature>
<keyword evidence="3" id="KW-1185">Reference proteome</keyword>
<accession>A0A495VSA5</accession>
<feature type="transmembrane region" description="Helical" evidence="1">
    <location>
        <begin position="371"/>
        <end position="389"/>
    </location>
</feature>
<keyword evidence="1" id="KW-1133">Transmembrane helix</keyword>
<dbReference type="GeneID" id="92929497"/>
<feature type="transmembrane region" description="Helical" evidence="1">
    <location>
        <begin position="316"/>
        <end position="339"/>
    </location>
</feature>
<proteinExistence type="predicted"/>
<dbReference type="Proteomes" id="UP000269493">
    <property type="component" value="Unassembled WGS sequence"/>
</dbReference>
<dbReference type="GO" id="GO:0006508">
    <property type="term" value="P:proteolysis"/>
    <property type="evidence" value="ECO:0007669"/>
    <property type="project" value="UniProtKB-KW"/>
</dbReference>
<dbReference type="GO" id="GO:0008237">
    <property type="term" value="F:metallopeptidase activity"/>
    <property type="evidence" value="ECO:0007669"/>
    <property type="project" value="UniProtKB-KW"/>
</dbReference>
<sequence length="406" mass="47319">MDNVGDIKNLSILTFETSSREYRYLVAFGERFWEITAAVADLIKAFQQGGSLENATELFSKSRGRSYSPEEVMHLADIYIAPIFKENSSKTTKSFLLRLNILTARQVAVCSDKLKCLFQRSVLYPLLFVIIISEVLFFIKQDIVTKIFDIEFMDIVGLIALYIISSFFHELGHASACKYFKVEHGGIGLGLYLTFPVFFTDVTKIWALPRKQRVVVNFAGVYFQLIFLLPLILLSFIIPNDFFIYFVFVINLNFLLTMNPFFKFDGYWMMSDLLGIPNLRKRTNELLSYWIKKIRKKNAGSYPFLLTIKPVEKTIAIVYTIVVNVFFGYYFFFIIPHFLVAFVSDFPYLFQRVINSLIVGKMPDYVLLKSFFSQLLILGLILFFFYNLLKPLLNNLKRKYIEKNQR</sequence>
<protein>
    <submittedName>
        <fullName evidence="2">Putative peptide zinc metalloprotease protein</fullName>
    </submittedName>
</protein>
<dbReference type="OrthoDB" id="9759690at2"/>
<keyword evidence="2" id="KW-0645">Protease</keyword>
<name>A0A495VSA5_9BACT</name>
<keyword evidence="1" id="KW-0812">Transmembrane</keyword>
<keyword evidence="2" id="KW-0378">Hydrolase</keyword>
<feature type="transmembrane region" description="Helical" evidence="1">
    <location>
        <begin position="189"/>
        <end position="207"/>
    </location>
</feature>
<dbReference type="RefSeq" id="WP_022600732.1">
    <property type="nucleotide sequence ID" value="NZ_KI440787.1"/>
</dbReference>
<feature type="transmembrane region" description="Helical" evidence="1">
    <location>
        <begin position="214"/>
        <end position="237"/>
    </location>
</feature>
<evidence type="ECO:0000256" key="1">
    <source>
        <dbReference type="SAM" id="Phobius"/>
    </source>
</evidence>
<keyword evidence="1" id="KW-0472">Membrane</keyword>
<evidence type="ECO:0000313" key="2">
    <source>
        <dbReference type="EMBL" id="RKT51353.1"/>
    </source>
</evidence>
<feature type="transmembrane region" description="Helical" evidence="1">
    <location>
        <begin position="122"/>
        <end position="139"/>
    </location>
</feature>
<gene>
    <name evidence="2" type="ORF">BC742_1626</name>
</gene>
<dbReference type="EMBL" id="RBXN01000005">
    <property type="protein sequence ID" value="RKT51353.1"/>
    <property type="molecule type" value="Genomic_DNA"/>
</dbReference>
<reference evidence="2 3" key="1">
    <citation type="submission" date="2018-10" db="EMBL/GenBank/DDBJ databases">
        <title>Genomic Encyclopedia of Archaeal and Bacterial Type Strains, Phase II (KMG-II): from individual species to whole genera.</title>
        <authorList>
            <person name="Goeker M."/>
        </authorList>
    </citation>
    <scope>NUCLEOTIDE SEQUENCE [LARGE SCALE GENOMIC DNA]</scope>
    <source>
        <strain evidence="2 3">NSB1</strain>
    </source>
</reference>
<feature type="transmembrane region" description="Helical" evidence="1">
    <location>
        <begin position="243"/>
        <end position="262"/>
    </location>
</feature>
<keyword evidence="2" id="KW-0482">Metalloprotease</keyword>